<comment type="similarity">
    <text evidence="3">Belongs to the NodC/HAS family.</text>
</comment>
<keyword evidence="8 15" id="KW-0472">Membrane</keyword>
<keyword evidence="7 17" id="KW-0808">Transferase</keyword>
<evidence type="ECO:0000256" key="10">
    <source>
        <dbReference type="ARBA" id="ARBA00040508"/>
    </source>
</evidence>
<keyword evidence="15" id="KW-0812">Transmembrane</keyword>
<dbReference type="EMBL" id="JAKKFD010000005">
    <property type="protein sequence ID" value="MCG5441969.1"/>
    <property type="molecule type" value="Genomic_DNA"/>
</dbReference>
<evidence type="ECO:0000256" key="13">
    <source>
        <dbReference type="ARBA" id="ARBA00047709"/>
    </source>
</evidence>
<comment type="subcellular location">
    <subcellularLocation>
        <location evidence="1">Cell membrane</location>
    </subcellularLocation>
</comment>
<evidence type="ECO:0000256" key="6">
    <source>
        <dbReference type="ARBA" id="ARBA00022676"/>
    </source>
</evidence>
<dbReference type="GO" id="GO:0016757">
    <property type="term" value="F:glycosyltransferase activity"/>
    <property type="evidence" value="ECO:0007669"/>
    <property type="project" value="UniProtKB-KW"/>
</dbReference>
<evidence type="ECO:0000256" key="3">
    <source>
        <dbReference type="ARBA" id="ARBA00006782"/>
    </source>
</evidence>
<dbReference type="EC" id="2.4.1.212" evidence="4"/>
<protein>
    <recommendedName>
        <fullName evidence="10">Hyaluronan synthase</fullName>
        <ecNumber evidence="4">2.4.1.212</ecNumber>
    </recommendedName>
    <alternativeName>
        <fullName evidence="12">Hyaluronate synthase</fullName>
    </alternativeName>
    <alternativeName>
        <fullName evidence="11">Hyaluronic acid synthase</fullName>
    </alternativeName>
</protein>
<dbReference type="SUPFAM" id="SSF53448">
    <property type="entry name" value="Nucleotide-diphospho-sugar transferases"/>
    <property type="match status" value="1"/>
</dbReference>
<reference evidence="17 18" key="1">
    <citation type="submission" date="2022-01" db="EMBL/GenBank/DDBJ databases">
        <authorList>
            <person name="Riesco R."/>
            <person name="Trujillo M.E."/>
        </authorList>
    </citation>
    <scope>NUCLEOTIDE SEQUENCE [LARGE SCALE GENOMIC DNA]</scope>
    <source>
        <strain evidence="17 18">NIE79</strain>
    </source>
</reference>
<keyword evidence="5" id="KW-1003">Cell membrane</keyword>
<evidence type="ECO:0000256" key="7">
    <source>
        <dbReference type="ARBA" id="ARBA00022679"/>
    </source>
</evidence>
<keyword evidence="6 17" id="KW-0328">Glycosyltransferase</keyword>
<dbReference type="Gene3D" id="3.90.550.10">
    <property type="entry name" value="Spore Coat Polysaccharide Biosynthesis Protein SpsA, Chain A"/>
    <property type="match status" value="1"/>
</dbReference>
<dbReference type="Pfam" id="PF00535">
    <property type="entry name" value="Glycos_transf_2"/>
    <property type="match status" value="1"/>
</dbReference>
<organism evidence="17 18">
    <name type="scientific">Micromonospora trifolii</name>
    <dbReference type="NCBI Taxonomy" id="2911208"/>
    <lineage>
        <taxon>Bacteria</taxon>
        <taxon>Bacillati</taxon>
        <taxon>Actinomycetota</taxon>
        <taxon>Actinomycetes</taxon>
        <taxon>Micromonosporales</taxon>
        <taxon>Micromonosporaceae</taxon>
        <taxon>Micromonospora</taxon>
    </lineage>
</organism>
<feature type="transmembrane region" description="Helical" evidence="15">
    <location>
        <begin position="403"/>
        <end position="423"/>
    </location>
</feature>
<evidence type="ECO:0000256" key="14">
    <source>
        <dbReference type="ARBA" id="ARBA00048168"/>
    </source>
</evidence>
<evidence type="ECO:0000259" key="16">
    <source>
        <dbReference type="Pfam" id="PF00535"/>
    </source>
</evidence>
<comment type="caution">
    <text evidence="17">The sequence shown here is derived from an EMBL/GenBank/DDBJ whole genome shotgun (WGS) entry which is preliminary data.</text>
</comment>
<dbReference type="InterPro" id="IPR029044">
    <property type="entry name" value="Nucleotide-diphossugar_trans"/>
</dbReference>
<feature type="domain" description="Glycosyltransferase 2-like" evidence="16">
    <location>
        <begin position="85"/>
        <end position="254"/>
    </location>
</feature>
<evidence type="ECO:0000256" key="8">
    <source>
        <dbReference type="ARBA" id="ARBA00023136"/>
    </source>
</evidence>
<proteinExistence type="inferred from homology"/>
<accession>A0ABS9MW87</accession>
<keyword evidence="18" id="KW-1185">Reference proteome</keyword>
<evidence type="ECO:0000256" key="4">
    <source>
        <dbReference type="ARBA" id="ARBA00012207"/>
    </source>
</evidence>
<evidence type="ECO:0000256" key="5">
    <source>
        <dbReference type="ARBA" id="ARBA00022475"/>
    </source>
</evidence>
<comment type="pathway">
    <text evidence="2">Glycan biosynthesis; hyaluronan biosynthesis.</text>
</comment>
<comment type="catalytic activity">
    <reaction evidence="14">
        <text>N-acetyl-beta-D-glucosaminyl-(1-&gt;4)-[hyaluronan](n) + UDP-alpha-D-glucuronate = [hyaluronan](n+1) + UDP + H(+)</text>
        <dbReference type="Rhea" id="RHEA:12528"/>
        <dbReference type="Rhea" id="RHEA-COMP:12585"/>
        <dbReference type="Rhea" id="RHEA-COMP:12587"/>
        <dbReference type="ChEBI" id="CHEBI:15378"/>
        <dbReference type="ChEBI" id="CHEBI:58052"/>
        <dbReference type="ChEBI" id="CHEBI:58223"/>
        <dbReference type="ChEBI" id="CHEBI:132153"/>
        <dbReference type="ChEBI" id="CHEBI:132154"/>
        <dbReference type="EC" id="2.4.1.212"/>
    </reaction>
</comment>
<sequence length="448" mass="49512">MTASVTKGRVLFAAAVVLAAAAAWTAHHVLAVIGAIDGGGHRFTFAYAAMFVLLIWQLGTSYLEKPAVVTDRMQGHLDALHVVGIVPAYNEDPGALRACLESMIFQTRKPDAIYVVDDGSKLTEGYQPIKRWFLDVAPVHGIIAAWHIQPNAGKRHAQAAAVLSTPAADVYWTVDSDTISDPNALRELLKPFADPAVQSVAGVVMAANVRSSFLTRFTDLWLVTGQLTDRSSLSVFGCVWVNSGPIAAYRAAVVRDNLGAYLTETFFGQRVPFSDDSLLTLFAMVRGRTVQQPSAFAFSLMPENTGHFCRMFLRWMRGSFIRTWWRVRYLSLRSIAWWLHLLRWAATVVATVLFVAVAILSPIIDPDPRAIPWLVAVPLIVGYGQALRYMTVRRSDQSTAYQWGTWLLTPVAVVFALVVLRAIRWYGIATCWRTGWGTRTKVEVALGS</sequence>
<evidence type="ECO:0000256" key="9">
    <source>
        <dbReference type="ARBA" id="ARBA00037408"/>
    </source>
</evidence>
<comment type="catalytic activity">
    <reaction evidence="13">
        <text>[hyaluronan](n) + UDP-N-acetyl-alpha-D-glucosamine = N-acetyl-beta-D-glucosaminyl-(1-&gt;4)-[hyaluronan](n) + UDP + H(+)</text>
        <dbReference type="Rhea" id="RHEA:20465"/>
        <dbReference type="Rhea" id="RHEA-COMP:12583"/>
        <dbReference type="Rhea" id="RHEA-COMP:12585"/>
        <dbReference type="ChEBI" id="CHEBI:15378"/>
        <dbReference type="ChEBI" id="CHEBI:57705"/>
        <dbReference type="ChEBI" id="CHEBI:58223"/>
        <dbReference type="ChEBI" id="CHEBI:132153"/>
        <dbReference type="ChEBI" id="CHEBI:132154"/>
        <dbReference type="EC" id="2.4.1.212"/>
    </reaction>
</comment>
<evidence type="ECO:0000313" key="18">
    <source>
        <dbReference type="Proteomes" id="UP001201629"/>
    </source>
</evidence>
<feature type="transmembrane region" description="Helical" evidence="15">
    <location>
        <begin position="370"/>
        <end position="391"/>
    </location>
</feature>
<dbReference type="PANTHER" id="PTHR22913:SF12">
    <property type="entry name" value="MANNURONAN SYNTHASE"/>
    <property type="match status" value="1"/>
</dbReference>
<feature type="transmembrane region" description="Helical" evidence="15">
    <location>
        <begin position="341"/>
        <end position="364"/>
    </location>
</feature>
<evidence type="ECO:0000256" key="12">
    <source>
        <dbReference type="ARBA" id="ARBA00043237"/>
    </source>
</evidence>
<dbReference type="Proteomes" id="UP001201629">
    <property type="component" value="Unassembled WGS sequence"/>
</dbReference>
<evidence type="ECO:0000313" key="17">
    <source>
        <dbReference type="EMBL" id="MCG5441969.1"/>
    </source>
</evidence>
<evidence type="ECO:0000256" key="1">
    <source>
        <dbReference type="ARBA" id="ARBA00004236"/>
    </source>
</evidence>
<dbReference type="InterPro" id="IPR001173">
    <property type="entry name" value="Glyco_trans_2-like"/>
</dbReference>
<dbReference type="RefSeq" id="WP_238677350.1">
    <property type="nucleotide sequence ID" value="NZ_JAKKFD010000005.1"/>
</dbReference>
<evidence type="ECO:0000256" key="2">
    <source>
        <dbReference type="ARBA" id="ARBA00004698"/>
    </source>
</evidence>
<comment type="function">
    <text evidence="9">Glycosaminoglycan synthesis. The hyaluronic acid capsule is involved in the pathogenicity of group A Streptococci; it may be the major virulence determinant.</text>
</comment>
<dbReference type="PANTHER" id="PTHR22913">
    <property type="entry name" value="HYALURONAN SYNTHASE"/>
    <property type="match status" value="1"/>
</dbReference>
<name>A0ABS9MW87_9ACTN</name>
<feature type="transmembrane region" description="Helical" evidence="15">
    <location>
        <begin position="41"/>
        <end position="63"/>
    </location>
</feature>
<evidence type="ECO:0000256" key="15">
    <source>
        <dbReference type="SAM" id="Phobius"/>
    </source>
</evidence>
<gene>
    <name evidence="17" type="ORF">NIE79_005025</name>
</gene>
<keyword evidence="15" id="KW-1133">Transmembrane helix</keyword>
<evidence type="ECO:0000256" key="11">
    <source>
        <dbReference type="ARBA" id="ARBA00042148"/>
    </source>
</evidence>